<comment type="caution">
    <text evidence="2">The sequence shown here is derived from an EMBL/GenBank/DDBJ whole genome shotgun (WGS) entry which is preliminary data.</text>
</comment>
<dbReference type="EMBL" id="JAGUCO010000051">
    <property type="protein sequence ID" value="MBS2101222.1"/>
    <property type="molecule type" value="Genomic_DNA"/>
</dbReference>
<evidence type="ECO:0000313" key="3">
    <source>
        <dbReference type="Proteomes" id="UP000708576"/>
    </source>
</evidence>
<evidence type="ECO:0000256" key="1">
    <source>
        <dbReference type="SAM" id="Phobius"/>
    </source>
</evidence>
<evidence type="ECO:0000313" key="2">
    <source>
        <dbReference type="EMBL" id="MBS2101222.1"/>
    </source>
</evidence>
<keyword evidence="3" id="KW-1185">Reference proteome</keyword>
<proteinExistence type="predicted"/>
<gene>
    <name evidence="2" type="ORF">KEM10_23250</name>
</gene>
<reference evidence="2 3" key="1">
    <citation type="journal article" date="2015" name="Int. J. Syst. Evol. Microbiol.">
        <title>Carboxylicivirga linearis sp. nov., isolated from a sea cucumber culture pond.</title>
        <authorList>
            <person name="Wang F.Q."/>
            <person name="Zhou Y.X."/>
            <person name="Lin X.Z."/>
            <person name="Chen G.J."/>
            <person name="Du Z.J."/>
        </authorList>
    </citation>
    <scope>NUCLEOTIDE SEQUENCE [LARGE SCALE GENOMIC DNA]</scope>
    <source>
        <strain evidence="2 3">FB218</strain>
    </source>
</reference>
<feature type="transmembrane region" description="Helical" evidence="1">
    <location>
        <begin position="12"/>
        <end position="34"/>
    </location>
</feature>
<organism evidence="2 3">
    <name type="scientific">Carboxylicivirga linearis</name>
    <dbReference type="NCBI Taxonomy" id="1628157"/>
    <lineage>
        <taxon>Bacteria</taxon>
        <taxon>Pseudomonadati</taxon>
        <taxon>Bacteroidota</taxon>
        <taxon>Bacteroidia</taxon>
        <taxon>Marinilabiliales</taxon>
        <taxon>Marinilabiliaceae</taxon>
        <taxon>Carboxylicivirga</taxon>
    </lineage>
</organism>
<sequence>MKFRIKNTKITTSIISWIEIIGGIAGIGLLIRLLMRTQTINGPILLILLIGIFLSVFSIVSGRYLAAQKTVKLGLILSVINFFLQLVSFKIGGYAYEFTSGINLLVGFENALKFNFGIITSTFNMSINTDDPDFAIKINVIAIIIIWLLADIFDELFLKKAESIENIANEIESTAANPLE</sequence>
<name>A0ABS5K227_9BACT</name>
<dbReference type="Proteomes" id="UP000708576">
    <property type="component" value="Unassembled WGS sequence"/>
</dbReference>
<feature type="transmembrane region" description="Helical" evidence="1">
    <location>
        <begin position="73"/>
        <end position="96"/>
    </location>
</feature>
<keyword evidence="1" id="KW-1133">Transmembrane helix</keyword>
<accession>A0ABS5K227</accession>
<feature type="transmembrane region" description="Helical" evidence="1">
    <location>
        <begin position="134"/>
        <end position="153"/>
    </location>
</feature>
<dbReference type="RefSeq" id="WP_212220587.1">
    <property type="nucleotide sequence ID" value="NZ_JAGUCO010000051.1"/>
</dbReference>
<protein>
    <submittedName>
        <fullName evidence="2">Uncharacterized protein</fullName>
    </submittedName>
</protein>
<feature type="transmembrane region" description="Helical" evidence="1">
    <location>
        <begin position="40"/>
        <end position="61"/>
    </location>
</feature>
<keyword evidence="1" id="KW-0812">Transmembrane</keyword>
<keyword evidence="1" id="KW-0472">Membrane</keyword>